<organism evidence="5 6">
    <name type="scientific">Spongiivirga citrea</name>
    <dbReference type="NCBI Taxonomy" id="1481457"/>
    <lineage>
        <taxon>Bacteria</taxon>
        <taxon>Pseudomonadati</taxon>
        <taxon>Bacteroidota</taxon>
        <taxon>Flavobacteriia</taxon>
        <taxon>Flavobacteriales</taxon>
        <taxon>Flavobacteriaceae</taxon>
        <taxon>Spongiivirga</taxon>
    </lineage>
</organism>
<dbReference type="SUPFAM" id="SSF49464">
    <property type="entry name" value="Carboxypeptidase regulatory domain-like"/>
    <property type="match status" value="1"/>
</dbReference>
<dbReference type="AlphaFoldDB" id="A0A6M0CH64"/>
<reference evidence="5 6" key="1">
    <citation type="submission" date="2020-01" db="EMBL/GenBank/DDBJ databases">
        <title>Spongiivirga citrea KCTC 32990T.</title>
        <authorList>
            <person name="Wang G."/>
        </authorList>
    </citation>
    <scope>NUCLEOTIDE SEQUENCE [LARGE SCALE GENOMIC DNA]</scope>
    <source>
        <strain evidence="5 6">KCTC 32990</strain>
    </source>
</reference>
<evidence type="ECO:0000256" key="3">
    <source>
        <dbReference type="ARBA" id="ARBA00023237"/>
    </source>
</evidence>
<evidence type="ECO:0000313" key="5">
    <source>
        <dbReference type="EMBL" id="NER17211.1"/>
    </source>
</evidence>
<comment type="caution">
    <text evidence="5">The sequence shown here is derived from an EMBL/GenBank/DDBJ whole genome shotgun (WGS) entry which is preliminary data.</text>
</comment>
<keyword evidence="6" id="KW-1185">Reference proteome</keyword>
<keyword evidence="4" id="KW-0732">Signal</keyword>
<name>A0A6M0CH64_9FLAO</name>
<dbReference type="PROSITE" id="PS51257">
    <property type="entry name" value="PROKAR_LIPOPROTEIN"/>
    <property type="match status" value="1"/>
</dbReference>
<dbReference type="RefSeq" id="WP_164031465.1">
    <property type="nucleotide sequence ID" value="NZ_JAABOQ010000003.1"/>
</dbReference>
<keyword evidence="3" id="KW-0998">Cell outer membrane</keyword>
<dbReference type="Proteomes" id="UP000474296">
    <property type="component" value="Unassembled WGS sequence"/>
</dbReference>
<protein>
    <submittedName>
        <fullName evidence="5">TonB-dependent receptor</fullName>
    </submittedName>
</protein>
<dbReference type="InterPro" id="IPR036942">
    <property type="entry name" value="Beta-barrel_TonB_sf"/>
</dbReference>
<dbReference type="EMBL" id="JAABOQ010000003">
    <property type="protein sequence ID" value="NER17211.1"/>
    <property type="molecule type" value="Genomic_DNA"/>
</dbReference>
<dbReference type="Gene3D" id="2.60.40.1120">
    <property type="entry name" value="Carboxypeptidase-like, regulatory domain"/>
    <property type="match status" value="1"/>
</dbReference>
<keyword evidence="5" id="KW-0675">Receptor</keyword>
<evidence type="ECO:0000313" key="6">
    <source>
        <dbReference type="Proteomes" id="UP000474296"/>
    </source>
</evidence>
<evidence type="ECO:0000256" key="4">
    <source>
        <dbReference type="SAM" id="SignalP"/>
    </source>
</evidence>
<dbReference type="Pfam" id="PF13715">
    <property type="entry name" value="CarbopepD_reg_2"/>
    <property type="match status" value="1"/>
</dbReference>
<dbReference type="Gene3D" id="2.40.170.20">
    <property type="entry name" value="TonB-dependent receptor, beta-barrel domain"/>
    <property type="match status" value="1"/>
</dbReference>
<dbReference type="SUPFAM" id="SSF56935">
    <property type="entry name" value="Porins"/>
    <property type="match status" value="1"/>
</dbReference>
<gene>
    <name evidence="5" type="ORF">GWK10_08310</name>
</gene>
<dbReference type="GO" id="GO:0009279">
    <property type="term" value="C:cell outer membrane"/>
    <property type="evidence" value="ECO:0007669"/>
    <property type="project" value="UniProtKB-SubCell"/>
</dbReference>
<evidence type="ECO:0000256" key="2">
    <source>
        <dbReference type="ARBA" id="ARBA00023136"/>
    </source>
</evidence>
<keyword evidence="2" id="KW-0472">Membrane</keyword>
<comment type="subcellular location">
    <subcellularLocation>
        <location evidence="1">Cell outer membrane</location>
    </subcellularLocation>
</comment>
<proteinExistence type="predicted"/>
<sequence length="885" mass="101719">MKISFLLIIFLTLGVSCFAQTTIKGTISSKGNKPLPYASVVVKDSLNQKIINYGFSDDKGQYVVIIETVGTFNLNVSSLGFQPSVIPVVVSQNPSEINQNIVLQEAVTTLDEVVISAEKPLSIGKDTINIKTKFFTDGTEETVEDLLKKIPGLNVDDNGTIKVGNQEIEKLMVDGDDLFERGYKLLSKNMPAYPIDEVEVLKRFSNNRLLKNIEESNKVALNLKLNENAKRIWFGNIKTSIGNDSFYELKANLMNFGKKNKYYFFSNLNSIGYDAIGDINSLIRPYRTENAGIIGDDQQIQSILNLSTPILDFKRSRTNFNNAELLSLNAIFNPTEKLKIKTLGFFNWDETDFFRNALENVSFNSTNFTNTEDYKLKNKKHIAFGKLDFTYNISKTKMLEGTTKYNNGDFNDVSNLLFNEASTVQSLEHQNTLIDQNITYTNKINDRRALLLTGRFINEKAPQNYQINRFNYEDLFANTTANNVEQQIESKLEYLGLNAHLLNRTKNNDLFELQLGNEYRKNLLNSNFSLFEDDNLLLSPDGYQNETTYKVNDLYIKSAYRKKLKDVAITGRLNAHQLFNTLVNNTTETNESPFFINPSVGFDWNIDKTNKVNAAFSHTTTNARILDVYSDFVLTGFRTLRKGTASFNQLEASSFNFNYQFRGWGDRFFASTFLFYTENHDFFSTNSIINQNVVTAEKILIKDRNSLTLSSRFDYYFKFVRSNLKLKLGYNRSQFKNIVNNSDLREITSRNYKYGVELRSGFSGFFNYHLGTNWITRSIETTFTNNFTDNTTFLDLNFVFNEKVSLMIQGEHYYFGNLENDNTYSFLDFDGRYTVKKDKLTLGISGKNLFNTTTFRNFNISDIGSTVTEYRLLPRYVLLKIEYRF</sequence>
<dbReference type="InterPro" id="IPR008969">
    <property type="entry name" value="CarboxyPept-like_regulatory"/>
</dbReference>
<evidence type="ECO:0000256" key="1">
    <source>
        <dbReference type="ARBA" id="ARBA00004442"/>
    </source>
</evidence>
<feature type="signal peptide" evidence="4">
    <location>
        <begin position="1"/>
        <end position="21"/>
    </location>
</feature>
<feature type="chain" id="PRO_5026687113" evidence="4">
    <location>
        <begin position="22"/>
        <end position="885"/>
    </location>
</feature>
<accession>A0A6M0CH64</accession>